<dbReference type="GO" id="GO:0005834">
    <property type="term" value="C:heterotrimeric G-protein complex"/>
    <property type="evidence" value="ECO:0007669"/>
    <property type="project" value="TreeGrafter"/>
</dbReference>
<feature type="binding site" evidence="4">
    <location>
        <begin position="434"/>
        <end position="437"/>
    </location>
    <ligand>
        <name>GTP</name>
        <dbReference type="ChEBI" id="CHEBI:37565"/>
    </ligand>
</feature>
<evidence type="ECO:0000256" key="5">
    <source>
        <dbReference type="PIRSR" id="PIRSR601019-2"/>
    </source>
</evidence>
<organism>
    <name type="scientific">Serpula lacrymans var. lacrymans (strain S7.9)</name>
    <name type="common">Dry rot fungus</name>
    <dbReference type="NCBI Taxonomy" id="578457"/>
    <lineage>
        <taxon>Eukaryota</taxon>
        <taxon>Fungi</taxon>
        <taxon>Dikarya</taxon>
        <taxon>Basidiomycota</taxon>
        <taxon>Agaricomycotina</taxon>
        <taxon>Agaricomycetes</taxon>
        <taxon>Agaricomycetidae</taxon>
        <taxon>Boletales</taxon>
        <taxon>Coniophorineae</taxon>
        <taxon>Serpulaceae</taxon>
        <taxon>Serpula</taxon>
    </lineage>
</organism>
<keyword evidence="2 4" id="KW-0342">GTP-binding</keyword>
<evidence type="ECO:0000313" key="7">
    <source>
        <dbReference type="EMBL" id="EGO23138.1"/>
    </source>
</evidence>
<evidence type="ECO:0000256" key="3">
    <source>
        <dbReference type="ARBA" id="ARBA00023224"/>
    </source>
</evidence>
<name>F8P1W0_SERL9</name>
<dbReference type="HOGENOM" id="CLU_014184_1_1_1"/>
<dbReference type="Gene3D" id="3.40.50.300">
    <property type="entry name" value="P-loop containing nucleotide triphosphate hydrolases"/>
    <property type="match status" value="2"/>
</dbReference>
<protein>
    <recommendedName>
        <fullName evidence="8">G-alpha-domain-containing protein</fullName>
    </recommendedName>
</protein>
<dbReference type="PANTHER" id="PTHR10218">
    <property type="entry name" value="GTP-BINDING PROTEIN ALPHA SUBUNIT"/>
    <property type="match status" value="1"/>
</dbReference>
<feature type="compositionally biased region" description="Basic and acidic residues" evidence="6">
    <location>
        <begin position="54"/>
        <end position="66"/>
    </location>
</feature>
<dbReference type="SMART" id="SM00275">
    <property type="entry name" value="G_alpha"/>
    <property type="match status" value="1"/>
</dbReference>
<dbReference type="InterPro" id="IPR001019">
    <property type="entry name" value="Gprotein_alpha_su"/>
</dbReference>
<gene>
    <name evidence="7" type="ORF">SERLADRAFT_471894</name>
</gene>
<dbReference type="GO" id="GO:0001664">
    <property type="term" value="F:G protein-coupled receptor binding"/>
    <property type="evidence" value="ECO:0007669"/>
    <property type="project" value="TreeGrafter"/>
</dbReference>
<dbReference type="GO" id="GO:0031683">
    <property type="term" value="F:G-protein beta/gamma-subunit complex binding"/>
    <property type="evidence" value="ECO:0007669"/>
    <property type="project" value="InterPro"/>
</dbReference>
<keyword evidence="3" id="KW-0807">Transducer</keyword>
<sequence length="545" mass="62886">MPHMSVYWLLFKQLLCTEDLKCQDLVAKLSGFYVCLVPLQVSMTASNMYHRSSRSLEKAPRRRQQDDSWSQVFRPPANESMEERTERMYRQQEAQRISREIDESIQESRKVLERKKKAIKVLLLGQSESGKSTMLKNFQLAFSPNHFSNERRIWKAVVQLNLIGSVKKLLAVLDLELNDTSRLSRPPSSRSGPMSPSSTPLTDNHRRIRLRLLPLLSMESNLTRQLLPEHYDPERSPEIRVRAGSGWKVTLERAVSVGSPPMDHAVNMRRPITSDGRNKDDPTTVLAACRDDIIALWQDSVVRGVLKKRGVRLESTPGFFLNDAARIADSGYEPTEADIVRARLRTFGVEEHRFLMENGSEWYIYDVGGSRNMRPQWIPYFDDVQAIIFLVPLAFNQVLEEDNKVNRLEDSIYLWKEVCANPLLARANVILFLNKMDILEETLAAGVRVETFVPSYGDSPNDVYHVTRCRPFQFRCLRSLLPFTYNITLIDFREKFRAYHKRLSPKPRAFFCHETSAIDTKATQAVLLVVREGILRHHLEKLNVI</sequence>
<feature type="binding site" evidence="5">
    <location>
        <position position="346"/>
    </location>
    <ligand>
        <name>Mg(2+)</name>
        <dbReference type="ChEBI" id="CHEBI:18420"/>
    </ligand>
</feature>
<dbReference type="FunFam" id="3.40.50.300:FF:000720">
    <property type="entry name" value="Guanine nucleotide-binding protein G(k) subunit alpha"/>
    <property type="match status" value="1"/>
</dbReference>
<evidence type="ECO:0000256" key="1">
    <source>
        <dbReference type="ARBA" id="ARBA00022741"/>
    </source>
</evidence>
<dbReference type="GO" id="GO:0007188">
    <property type="term" value="P:adenylate cyclase-modulating G protein-coupled receptor signaling pathway"/>
    <property type="evidence" value="ECO:0007669"/>
    <property type="project" value="TreeGrafter"/>
</dbReference>
<keyword evidence="5" id="KW-0460">Magnesium</keyword>
<dbReference type="OrthoDB" id="5817230at2759"/>
<dbReference type="PROSITE" id="PS51882">
    <property type="entry name" value="G_ALPHA"/>
    <property type="match status" value="1"/>
</dbReference>
<dbReference type="InterPro" id="IPR011025">
    <property type="entry name" value="GproteinA_insert"/>
</dbReference>
<keyword evidence="5" id="KW-0479">Metal-binding</keyword>
<evidence type="ECO:0008006" key="8">
    <source>
        <dbReference type="Google" id="ProtNLM"/>
    </source>
</evidence>
<dbReference type="Pfam" id="PF00503">
    <property type="entry name" value="G-alpha"/>
    <property type="match status" value="1"/>
</dbReference>
<dbReference type="GO" id="GO:0003924">
    <property type="term" value="F:GTPase activity"/>
    <property type="evidence" value="ECO:0007669"/>
    <property type="project" value="InterPro"/>
</dbReference>
<reference evidence="7" key="1">
    <citation type="submission" date="2011-04" db="EMBL/GenBank/DDBJ databases">
        <title>Evolution of plant cell wall degrading machinery underlies the functional diversity of forest fungi.</title>
        <authorList>
            <consortium name="US DOE Joint Genome Institute (JGI-PGF)"/>
            <person name="Eastwood D.C."/>
            <person name="Floudas D."/>
            <person name="Binder M."/>
            <person name="Majcherczyk A."/>
            <person name="Schneider P."/>
            <person name="Aerts A."/>
            <person name="Asiegbu F.O."/>
            <person name="Baker S.E."/>
            <person name="Barry K."/>
            <person name="Bendiksby M."/>
            <person name="Blumentritt M."/>
            <person name="Coutinho P.M."/>
            <person name="Cullen D."/>
            <person name="Cullen D."/>
            <person name="Gathman A."/>
            <person name="Goodell B."/>
            <person name="Henrissat B."/>
            <person name="Ihrmark K."/>
            <person name="Kauserud H."/>
            <person name="Kohler A."/>
            <person name="LaButti K."/>
            <person name="Lapidus A."/>
            <person name="Lavin J.L."/>
            <person name="Lee Y.-H."/>
            <person name="Lindquist E."/>
            <person name="Lilly W."/>
            <person name="Lucas S."/>
            <person name="Morin E."/>
            <person name="Murat C."/>
            <person name="Oguiza J.A."/>
            <person name="Park J."/>
            <person name="Pisabarro A.G."/>
            <person name="Riley R."/>
            <person name="Rosling A."/>
            <person name="Salamov A."/>
            <person name="Schmidt O."/>
            <person name="Schmutz J."/>
            <person name="Skrede I."/>
            <person name="Stenlid J."/>
            <person name="Wiebenga A."/>
            <person name="Xie X."/>
            <person name="Kues U."/>
            <person name="Hibbett D.S."/>
            <person name="Hoffmeister D."/>
            <person name="Hogberg N."/>
            <person name="Martin F."/>
            <person name="Grigoriev I.V."/>
            <person name="Watkinson S.C."/>
        </authorList>
    </citation>
    <scope>NUCLEOTIDE SEQUENCE</scope>
    <source>
        <strain evidence="7">S7.9</strain>
    </source>
</reference>
<dbReference type="GO" id="GO:0005737">
    <property type="term" value="C:cytoplasm"/>
    <property type="evidence" value="ECO:0007669"/>
    <property type="project" value="TreeGrafter"/>
</dbReference>
<evidence type="ECO:0000256" key="2">
    <source>
        <dbReference type="ARBA" id="ARBA00023134"/>
    </source>
</evidence>
<evidence type="ECO:0000256" key="4">
    <source>
        <dbReference type="PIRSR" id="PIRSR601019-1"/>
    </source>
</evidence>
<feature type="region of interest" description="Disordered" evidence="6">
    <location>
        <begin position="258"/>
        <end position="279"/>
    </location>
</feature>
<dbReference type="Proteomes" id="UP000008064">
    <property type="component" value="Unassembled WGS sequence"/>
</dbReference>
<keyword evidence="1 4" id="KW-0547">Nucleotide-binding</keyword>
<dbReference type="AlphaFoldDB" id="F8P1W0"/>
<feature type="compositionally biased region" description="Low complexity" evidence="6">
    <location>
        <begin position="181"/>
        <end position="200"/>
    </location>
</feature>
<feature type="region of interest" description="Disordered" evidence="6">
    <location>
        <begin position="50"/>
        <end position="70"/>
    </location>
</feature>
<dbReference type="KEGG" id="sla:SERLADRAFT_471894"/>
<dbReference type="RefSeq" id="XP_007320378.1">
    <property type="nucleotide sequence ID" value="XM_007320316.1"/>
</dbReference>
<dbReference type="GO" id="GO:0005525">
    <property type="term" value="F:GTP binding"/>
    <property type="evidence" value="ECO:0007669"/>
    <property type="project" value="UniProtKB-KW"/>
</dbReference>
<feature type="region of interest" description="Disordered" evidence="6">
    <location>
        <begin position="181"/>
        <end position="203"/>
    </location>
</feature>
<dbReference type="InterPro" id="IPR027417">
    <property type="entry name" value="P-loop_NTPase"/>
</dbReference>
<dbReference type="PANTHER" id="PTHR10218:SF360">
    <property type="entry name" value="GUANINE NUCLEOTIDE-BINDING PROTEIN SUBUNIT ALPHA HOMOLOG"/>
    <property type="match status" value="1"/>
</dbReference>
<dbReference type="GO" id="GO:0046872">
    <property type="term" value="F:metal ion binding"/>
    <property type="evidence" value="ECO:0007669"/>
    <property type="project" value="UniProtKB-KW"/>
</dbReference>
<evidence type="ECO:0000256" key="6">
    <source>
        <dbReference type="SAM" id="MobiDB-lite"/>
    </source>
</evidence>
<dbReference type="SUPFAM" id="SSF52540">
    <property type="entry name" value="P-loop containing nucleoside triphosphate hydrolases"/>
    <property type="match status" value="1"/>
</dbReference>
<proteinExistence type="predicted"/>
<dbReference type="GeneID" id="18820039"/>
<dbReference type="EMBL" id="GL945436">
    <property type="protein sequence ID" value="EGO23138.1"/>
    <property type="molecule type" value="Genomic_DNA"/>
</dbReference>
<dbReference type="SUPFAM" id="SSF47895">
    <property type="entry name" value="Transducin (alpha subunit), insertion domain"/>
    <property type="match status" value="1"/>
</dbReference>
<dbReference type="PRINTS" id="PR00318">
    <property type="entry name" value="GPROTEINA"/>
</dbReference>
<accession>F8P1W0</accession>